<feature type="transmembrane region" description="Helical" evidence="1">
    <location>
        <begin position="62"/>
        <end position="82"/>
    </location>
</feature>
<gene>
    <name evidence="2" type="ORF">SAMN05421677_1312</name>
</gene>
<evidence type="ECO:0000256" key="1">
    <source>
        <dbReference type="SAM" id="Phobius"/>
    </source>
</evidence>
<keyword evidence="1" id="KW-0472">Membrane</keyword>
<protein>
    <submittedName>
        <fullName evidence="2">Uncharacterized protein</fullName>
    </submittedName>
</protein>
<dbReference type="AlphaFoldDB" id="A0A1H0V570"/>
<dbReference type="OrthoDB" id="2968531at2"/>
<keyword evidence="3" id="KW-1185">Reference proteome</keyword>
<reference evidence="3" key="1">
    <citation type="submission" date="2016-10" db="EMBL/GenBank/DDBJ databases">
        <authorList>
            <person name="Varghese N."/>
            <person name="Submissions S."/>
        </authorList>
    </citation>
    <scope>NUCLEOTIDE SEQUENCE [LARGE SCALE GENOMIC DNA]</scope>
    <source>
        <strain evidence="3">CGMCC 1.3703</strain>
    </source>
</reference>
<dbReference type="EMBL" id="FNIZ01000031">
    <property type="protein sequence ID" value="SDP73514.1"/>
    <property type="molecule type" value="Genomic_DNA"/>
</dbReference>
<keyword evidence="1" id="KW-0812">Transmembrane</keyword>
<name>A0A1H0V570_HALAD</name>
<organism evidence="2 3">
    <name type="scientific">Halobacillus aidingensis</name>
    <dbReference type="NCBI Taxonomy" id="240303"/>
    <lineage>
        <taxon>Bacteria</taxon>
        <taxon>Bacillati</taxon>
        <taxon>Bacillota</taxon>
        <taxon>Bacilli</taxon>
        <taxon>Bacillales</taxon>
        <taxon>Bacillaceae</taxon>
        <taxon>Halobacillus</taxon>
    </lineage>
</organism>
<dbReference type="Proteomes" id="UP000198860">
    <property type="component" value="Unassembled WGS sequence"/>
</dbReference>
<dbReference type="RefSeq" id="WP_089654752.1">
    <property type="nucleotide sequence ID" value="NZ_FNIZ01000031.1"/>
</dbReference>
<feature type="transmembrane region" description="Helical" evidence="1">
    <location>
        <begin position="33"/>
        <end position="50"/>
    </location>
</feature>
<sequence length="135" mass="15897">MNIMDWFDPSFLEETISWLDHDLLDVFGLEREYVQFSLVFLFMLSLMWVVKPVIEWMMLNHWKTLSSYVTSTLLALVFLQLVDRYAMSDTTSTLPASYWSVCLLAISSFGLVYVTVTWMRKLYARLSKRSKRKAA</sequence>
<keyword evidence="1" id="KW-1133">Transmembrane helix</keyword>
<accession>A0A1H0V570</accession>
<dbReference type="STRING" id="240303.SAMN05421677_1312"/>
<feature type="transmembrane region" description="Helical" evidence="1">
    <location>
        <begin position="97"/>
        <end position="119"/>
    </location>
</feature>
<proteinExistence type="predicted"/>
<evidence type="ECO:0000313" key="2">
    <source>
        <dbReference type="EMBL" id="SDP73514.1"/>
    </source>
</evidence>
<evidence type="ECO:0000313" key="3">
    <source>
        <dbReference type="Proteomes" id="UP000198860"/>
    </source>
</evidence>